<accession>A0A7Y0DW27</accession>
<proteinExistence type="inferred from homology"/>
<comment type="caution">
    <text evidence="3">The sequence shown here is derived from an EMBL/GenBank/DDBJ whole genome shotgun (WGS) entry which is preliminary data.</text>
</comment>
<keyword evidence="4" id="KW-1185">Reference proteome</keyword>
<sequence length="261" mass="29733">MIDLKTMDMNDSAISKINQHRWLQYFHTPPNENIRLVCIPYAGGNVSTFKDWQKHLGEKVSVCGVKLAGRDERKQEPYAISIHKVAQELCDTLKTLNQPIAIFGHSMGALIAYETCRRLFESGKKVEHLFLSARAAPSFKQKRKWSKVSDKDLLNHIKLLGGTDSRLLHDNDAMRFLLPTIRSDYAMLENYRPSSLLELNPTATTLLASDQDSFATIEQITAWEGYFKDKPNLEVFSGDHFFINSLTPQLIKTIQKSLFGE</sequence>
<evidence type="ECO:0000256" key="1">
    <source>
        <dbReference type="ARBA" id="ARBA00007169"/>
    </source>
</evidence>
<organism evidence="3 4">
    <name type="scientific">Pseudoalteromonas arctica</name>
    <dbReference type="NCBI Taxonomy" id="394751"/>
    <lineage>
        <taxon>Bacteria</taxon>
        <taxon>Pseudomonadati</taxon>
        <taxon>Pseudomonadota</taxon>
        <taxon>Gammaproteobacteria</taxon>
        <taxon>Alteromonadales</taxon>
        <taxon>Pseudoalteromonadaceae</taxon>
        <taxon>Pseudoalteromonas</taxon>
    </lineage>
</organism>
<comment type="similarity">
    <text evidence="1">Belongs to the thioesterase family.</text>
</comment>
<dbReference type="Proteomes" id="UP000570493">
    <property type="component" value="Unassembled WGS sequence"/>
</dbReference>
<evidence type="ECO:0000259" key="2">
    <source>
        <dbReference type="Pfam" id="PF00975"/>
    </source>
</evidence>
<dbReference type="PANTHER" id="PTHR11487">
    <property type="entry name" value="THIOESTERASE"/>
    <property type="match status" value="1"/>
</dbReference>
<dbReference type="SUPFAM" id="SSF53474">
    <property type="entry name" value="alpha/beta-Hydrolases"/>
    <property type="match status" value="1"/>
</dbReference>
<dbReference type="Pfam" id="PF00975">
    <property type="entry name" value="Thioesterase"/>
    <property type="match status" value="1"/>
</dbReference>
<dbReference type="PANTHER" id="PTHR11487:SF0">
    <property type="entry name" value="S-ACYL FATTY ACID SYNTHASE THIOESTERASE, MEDIUM CHAIN"/>
    <property type="match status" value="1"/>
</dbReference>
<protein>
    <submittedName>
        <fullName evidence="3">Thioesterase</fullName>
    </submittedName>
</protein>
<reference evidence="3" key="1">
    <citation type="submission" date="2020-04" db="EMBL/GenBank/DDBJ databases">
        <title>Genome Sequencing for Pseudoaltermonas arctica.</title>
        <authorList>
            <person name="Elkins N.S."/>
        </authorList>
    </citation>
    <scope>NUCLEOTIDE SEQUENCE [LARGE SCALE GENOMIC DNA]</scope>
    <source>
        <strain evidence="3">NEC-BIFX-2020_0012</strain>
    </source>
</reference>
<dbReference type="RefSeq" id="WP_169021539.1">
    <property type="nucleotide sequence ID" value="NZ_JABBMT010000047.1"/>
</dbReference>
<dbReference type="GO" id="GO:0008610">
    <property type="term" value="P:lipid biosynthetic process"/>
    <property type="evidence" value="ECO:0007669"/>
    <property type="project" value="TreeGrafter"/>
</dbReference>
<evidence type="ECO:0000313" key="3">
    <source>
        <dbReference type="EMBL" id="NMM42642.1"/>
    </source>
</evidence>
<evidence type="ECO:0000313" key="4">
    <source>
        <dbReference type="Proteomes" id="UP000570493"/>
    </source>
</evidence>
<dbReference type="InterPro" id="IPR029058">
    <property type="entry name" value="AB_hydrolase_fold"/>
</dbReference>
<gene>
    <name evidence="3" type="ORF">HHO47_17985</name>
</gene>
<dbReference type="AlphaFoldDB" id="A0A7Y0DW27"/>
<dbReference type="EMBL" id="JABBMT010000047">
    <property type="protein sequence ID" value="NMM42642.1"/>
    <property type="molecule type" value="Genomic_DNA"/>
</dbReference>
<dbReference type="InterPro" id="IPR001031">
    <property type="entry name" value="Thioesterase"/>
</dbReference>
<dbReference type="InterPro" id="IPR012223">
    <property type="entry name" value="TEII"/>
</dbReference>
<feature type="domain" description="Thioesterase" evidence="2">
    <location>
        <begin position="35"/>
        <end position="257"/>
    </location>
</feature>
<name>A0A7Y0DW27_9GAMM</name>
<dbReference type="Gene3D" id="3.40.50.1820">
    <property type="entry name" value="alpha/beta hydrolase"/>
    <property type="match status" value="1"/>
</dbReference>